<evidence type="ECO:0000313" key="5">
    <source>
        <dbReference type="EMBL" id="WND02235.1"/>
    </source>
</evidence>
<dbReference type="GO" id="GO:0005524">
    <property type="term" value="F:ATP binding"/>
    <property type="evidence" value="ECO:0007669"/>
    <property type="project" value="UniProtKB-UniRule"/>
</dbReference>
<keyword evidence="2 5" id="KW-0418">Kinase</keyword>
<evidence type="ECO:0000256" key="2">
    <source>
        <dbReference type="HAMAP-Rule" id="MF_02128"/>
    </source>
</evidence>
<accession>A0AA52ECL2</accession>
<evidence type="ECO:0000256" key="1">
    <source>
        <dbReference type="ARBA" id="ARBA00022977"/>
    </source>
</evidence>
<dbReference type="Pfam" id="PF00586">
    <property type="entry name" value="AIRS"/>
    <property type="match status" value="1"/>
</dbReference>
<dbReference type="InterPro" id="IPR036676">
    <property type="entry name" value="PurM-like_C_sf"/>
</dbReference>
<feature type="binding site" evidence="2">
    <location>
        <position position="71"/>
    </location>
    <ligand>
        <name>Mg(2+)</name>
        <dbReference type="ChEBI" id="CHEBI:18420"/>
        <label>4</label>
    </ligand>
</feature>
<dbReference type="HAMAP" id="MF_02128">
    <property type="entry name" value="TMP_kinase"/>
    <property type="match status" value="1"/>
</dbReference>
<dbReference type="CDD" id="cd02194">
    <property type="entry name" value="ThiL"/>
    <property type="match status" value="1"/>
</dbReference>
<dbReference type="InterPro" id="IPR016188">
    <property type="entry name" value="PurM-like_N"/>
</dbReference>
<dbReference type="PANTHER" id="PTHR30270">
    <property type="entry name" value="THIAMINE-MONOPHOSPHATE KINASE"/>
    <property type="match status" value="1"/>
</dbReference>
<comment type="catalytic activity">
    <reaction evidence="2">
        <text>thiamine phosphate + ATP = thiamine diphosphate + ADP</text>
        <dbReference type="Rhea" id="RHEA:15913"/>
        <dbReference type="ChEBI" id="CHEBI:30616"/>
        <dbReference type="ChEBI" id="CHEBI:37575"/>
        <dbReference type="ChEBI" id="CHEBI:58937"/>
        <dbReference type="ChEBI" id="CHEBI:456216"/>
        <dbReference type="EC" id="2.7.4.16"/>
    </reaction>
</comment>
<keyword evidence="2" id="KW-0460">Magnesium</keyword>
<comment type="caution">
    <text evidence="2">Lacks conserved residue(s) required for the propagation of feature annotation.</text>
</comment>
<name>A0AA52ECL2_9PROT</name>
<feature type="binding site" evidence="2">
    <location>
        <position position="207"/>
    </location>
    <ligand>
        <name>ATP</name>
        <dbReference type="ChEBI" id="CHEBI:30616"/>
    </ligand>
</feature>
<keyword evidence="6" id="KW-1185">Reference proteome</keyword>
<feature type="binding site" evidence="2">
    <location>
        <position position="71"/>
    </location>
    <ligand>
        <name>Mg(2+)</name>
        <dbReference type="ChEBI" id="CHEBI:18420"/>
        <label>2</label>
    </ligand>
</feature>
<comment type="pathway">
    <text evidence="2">Cofactor biosynthesis; thiamine diphosphate biosynthesis; thiamine diphosphate from thiamine phosphate: step 1/1.</text>
</comment>
<keyword evidence="2" id="KW-0479">Metal-binding</keyword>
<feature type="binding site" evidence="2">
    <location>
        <position position="26"/>
    </location>
    <ligand>
        <name>Mg(2+)</name>
        <dbReference type="ChEBI" id="CHEBI:18420"/>
        <label>4</label>
    </ligand>
</feature>
<evidence type="ECO:0000259" key="3">
    <source>
        <dbReference type="Pfam" id="PF00586"/>
    </source>
</evidence>
<dbReference type="GO" id="GO:0009228">
    <property type="term" value="P:thiamine biosynthetic process"/>
    <property type="evidence" value="ECO:0007669"/>
    <property type="project" value="UniProtKB-KW"/>
</dbReference>
<dbReference type="KEGG" id="tmk:QGN29_11800"/>
<feature type="binding site" evidence="2">
    <location>
        <position position="41"/>
    </location>
    <ligand>
        <name>Mg(2+)</name>
        <dbReference type="ChEBI" id="CHEBI:18420"/>
        <label>4</label>
    </ligand>
</feature>
<keyword evidence="2" id="KW-0067">ATP-binding</keyword>
<evidence type="ECO:0000313" key="6">
    <source>
        <dbReference type="Proteomes" id="UP001268683"/>
    </source>
</evidence>
<gene>
    <name evidence="2 5" type="primary">thiL</name>
    <name evidence="5" type="ORF">QGN29_11800</name>
</gene>
<feature type="binding site" evidence="2">
    <location>
        <position position="119"/>
    </location>
    <ligand>
        <name>Mg(2+)</name>
        <dbReference type="ChEBI" id="CHEBI:18420"/>
        <label>1</label>
    </ligand>
</feature>
<feature type="binding site" evidence="2">
    <location>
        <position position="71"/>
    </location>
    <ligand>
        <name>Mg(2+)</name>
        <dbReference type="ChEBI" id="CHEBI:18420"/>
        <label>3</label>
    </ligand>
</feature>
<keyword evidence="2 5" id="KW-0808">Transferase</keyword>
<dbReference type="EMBL" id="CP123872">
    <property type="protein sequence ID" value="WND02235.1"/>
    <property type="molecule type" value="Genomic_DNA"/>
</dbReference>
<protein>
    <recommendedName>
        <fullName evidence="2">Thiamine-monophosphate kinase</fullName>
        <shortName evidence="2">TMP kinase</shortName>
        <shortName evidence="2">Thiamine-phosphate kinase</shortName>
        <ecNumber evidence="2">2.7.4.16</ecNumber>
    </recommendedName>
</protein>
<dbReference type="GO" id="GO:0009229">
    <property type="term" value="P:thiamine diphosphate biosynthetic process"/>
    <property type="evidence" value="ECO:0007669"/>
    <property type="project" value="UniProtKB-UniRule"/>
</dbReference>
<dbReference type="PIRSF" id="PIRSF005303">
    <property type="entry name" value="Thiam_monoph_kin"/>
    <property type="match status" value="1"/>
</dbReference>
<feature type="binding site" evidence="2">
    <location>
        <position position="50"/>
    </location>
    <ligand>
        <name>substrate</name>
    </ligand>
</feature>
<feature type="binding site" evidence="2">
    <location>
        <begin position="118"/>
        <end position="119"/>
    </location>
    <ligand>
        <name>ATP</name>
        <dbReference type="ChEBI" id="CHEBI:30616"/>
    </ligand>
</feature>
<feature type="binding site" evidence="2">
    <location>
        <position position="251"/>
    </location>
    <ligand>
        <name>substrate</name>
    </ligand>
</feature>
<dbReference type="InterPro" id="IPR006283">
    <property type="entry name" value="ThiL-like"/>
</dbReference>
<organism evidence="5 6">
    <name type="scientific">Temperatibacter marinus</name>
    <dbReference type="NCBI Taxonomy" id="1456591"/>
    <lineage>
        <taxon>Bacteria</taxon>
        <taxon>Pseudomonadati</taxon>
        <taxon>Pseudomonadota</taxon>
        <taxon>Alphaproteobacteria</taxon>
        <taxon>Kordiimonadales</taxon>
        <taxon>Temperatibacteraceae</taxon>
        <taxon>Temperatibacter</taxon>
    </lineage>
</organism>
<feature type="binding site" evidence="2">
    <location>
        <position position="43"/>
    </location>
    <ligand>
        <name>Mg(2+)</name>
        <dbReference type="ChEBI" id="CHEBI:18420"/>
        <label>2</label>
    </ligand>
</feature>
<feature type="binding site" evidence="2">
    <location>
        <position position="43"/>
    </location>
    <ligand>
        <name>Mg(2+)</name>
        <dbReference type="ChEBI" id="CHEBI:18420"/>
        <label>1</label>
    </ligand>
</feature>
<evidence type="ECO:0000259" key="4">
    <source>
        <dbReference type="Pfam" id="PF02769"/>
    </source>
</evidence>
<keyword evidence="2" id="KW-0547">Nucleotide-binding</keyword>
<dbReference type="InterPro" id="IPR036921">
    <property type="entry name" value="PurM-like_N_sf"/>
</dbReference>
<proteinExistence type="inferred from homology"/>
<dbReference type="GO" id="GO:0000287">
    <property type="term" value="F:magnesium ion binding"/>
    <property type="evidence" value="ECO:0007669"/>
    <property type="project" value="UniProtKB-UniRule"/>
</dbReference>
<dbReference type="Gene3D" id="3.90.650.10">
    <property type="entry name" value="PurM-like C-terminal domain"/>
    <property type="match status" value="1"/>
</dbReference>
<keyword evidence="1 2" id="KW-0784">Thiamine biosynthesis</keyword>
<comment type="function">
    <text evidence="2">Catalyzes the ATP-dependent phosphorylation of thiamine-monophosphate (TMP) to form thiamine-pyrophosphate (TPP), the active form of vitamin B1.</text>
</comment>
<dbReference type="SUPFAM" id="SSF55326">
    <property type="entry name" value="PurM N-terminal domain-like"/>
    <property type="match status" value="1"/>
</dbReference>
<dbReference type="EC" id="2.7.4.16" evidence="2"/>
<feature type="binding site" evidence="2">
    <location>
        <position position="205"/>
    </location>
    <ligand>
        <name>Mg(2+)</name>
        <dbReference type="ChEBI" id="CHEBI:18420"/>
        <label>3</label>
    </ligand>
</feature>
<comment type="miscellaneous">
    <text evidence="2">Reaction mechanism of ThiL seems to utilize a direct, inline transfer of the gamma-phosphate of ATP to TMP rather than a phosphorylated enzyme intermediate.</text>
</comment>
<feature type="binding site" evidence="2">
    <location>
        <position position="208"/>
    </location>
    <ligand>
        <name>Mg(2+)</name>
        <dbReference type="ChEBI" id="CHEBI:18420"/>
        <label>5</label>
    </ligand>
</feature>
<dbReference type="Gene3D" id="3.30.1330.10">
    <property type="entry name" value="PurM-like, N-terminal domain"/>
    <property type="match status" value="1"/>
</dbReference>
<dbReference type="SUPFAM" id="SSF56042">
    <property type="entry name" value="PurM C-terminal domain-like"/>
    <property type="match status" value="1"/>
</dbReference>
<feature type="binding site" evidence="2">
    <location>
        <position position="26"/>
    </location>
    <ligand>
        <name>Mg(2+)</name>
        <dbReference type="ChEBI" id="CHEBI:18420"/>
        <label>3</label>
    </ligand>
</feature>
<dbReference type="NCBIfam" id="TIGR01379">
    <property type="entry name" value="thiL"/>
    <property type="match status" value="1"/>
</dbReference>
<dbReference type="PANTHER" id="PTHR30270:SF0">
    <property type="entry name" value="THIAMINE-MONOPHOSPHATE KINASE"/>
    <property type="match status" value="1"/>
</dbReference>
<dbReference type="InterPro" id="IPR010918">
    <property type="entry name" value="PurM-like_C_dom"/>
</dbReference>
<feature type="domain" description="PurM-like N-terminal" evidence="3">
    <location>
        <begin position="25"/>
        <end position="136"/>
    </location>
</feature>
<dbReference type="Pfam" id="PF02769">
    <property type="entry name" value="AIRS_C"/>
    <property type="match status" value="1"/>
</dbReference>
<dbReference type="RefSeq" id="WP_310798070.1">
    <property type="nucleotide sequence ID" value="NZ_CP123872.1"/>
</dbReference>
<feature type="domain" description="PurM-like C-terminal" evidence="4">
    <location>
        <begin position="148"/>
        <end position="294"/>
    </location>
</feature>
<sequence>MPSEFDIIETYFAPLAGKEGVGLKDDAAHYCPSPSKKVVLSKDMLVESIHFLPDTNAEDLAWKALAVNISDLVAKGAKPKGYLLGLGLPAMPTIDWLKSFAHGLDCAQTVFKCQLFGGDTVRTNKDLTFSVTVIGEADVDAPLRSGAKAGDHIYVSGSLGGACYGLKSFRKEIAKNADLEQTYLRPQPRMDLISLISNYASASADISDGLVADIGHIVDASSVGAHLKAEDIPVNELINTPNLEEILTWGDDYEIVFTVDPSKEEEMLSYHDRHCSTPIHKIGLVKNDQGVTIVGKDETILSYSKSGFNHF</sequence>
<dbReference type="Proteomes" id="UP001268683">
    <property type="component" value="Chromosome"/>
</dbReference>
<dbReference type="AlphaFoldDB" id="A0AA52ECL2"/>
<comment type="similarity">
    <text evidence="2">Belongs to the thiamine-monophosphate kinase family.</text>
</comment>
<reference evidence="5" key="1">
    <citation type="submission" date="2023-04" db="EMBL/GenBank/DDBJ databases">
        <title>Complete genome sequence of Temperatibacter marinus.</title>
        <authorList>
            <person name="Rong J.-C."/>
            <person name="Yi M.-L."/>
            <person name="Zhao Q."/>
        </authorList>
    </citation>
    <scope>NUCLEOTIDE SEQUENCE</scope>
    <source>
        <strain evidence="5">NBRC 110045</strain>
    </source>
</reference>
<feature type="binding site" evidence="2">
    <location>
        <position position="144"/>
    </location>
    <ligand>
        <name>ATP</name>
        <dbReference type="ChEBI" id="CHEBI:30616"/>
    </ligand>
</feature>
<dbReference type="GO" id="GO:0009030">
    <property type="term" value="F:thiamine-phosphate kinase activity"/>
    <property type="evidence" value="ECO:0007669"/>
    <property type="project" value="UniProtKB-UniRule"/>
</dbReference>
<feature type="binding site" evidence="2">
    <location>
        <position position="308"/>
    </location>
    <ligand>
        <name>substrate</name>
    </ligand>
</feature>